<dbReference type="SUPFAM" id="SSF57850">
    <property type="entry name" value="RING/U-box"/>
    <property type="match status" value="1"/>
</dbReference>
<evidence type="ECO:0000313" key="2">
    <source>
        <dbReference type="Proteomes" id="UP001291623"/>
    </source>
</evidence>
<gene>
    <name evidence="1" type="ORF">RND71_015966</name>
</gene>
<keyword evidence="2" id="KW-1185">Reference proteome</keyword>
<dbReference type="Gene3D" id="3.30.40.10">
    <property type="entry name" value="Zinc/RING finger domain, C3HC4 (zinc finger)"/>
    <property type="match status" value="1"/>
</dbReference>
<proteinExistence type="predicted"/>
<comment type="caution">
    <text evidence="1">The sequence shown here is derived from an EMBL/GenBank/DDBJ whole genome shotgun (WGS) entry which is preliminary data.</text>
</comment>
<dbReference type="Proteomes" id="UP001291623">
    <property type="component" value="Unassembled WGS sequence"/>
</dbReference>
<dbReference type="InterPro" id="IPR013083">
    <property type="entry name" value="Znf_RING/FYVE/PHD"/>
</dbReference>
<reference evidence="1" key="1">
    <citation type="submission" date="2023-12" db="EMBL/GenBank/DDBJ databases">
        <title>Genome assembly of Anisodus tanguticus.</title>
        <authorList>
            <person name="Wang Y.-J."/>
        </authorList>
    </citation>
    <scope>NUCLEOTIDE SEQUENCE</scope>
    <source>
        <strain evidence="1">KB-2021</strain>
        <tissue evidence="1">Leaf</tissue>
    </source>
</reference>
<protein>
    <submittedName>
        <fullName evidence="1">Uncharacterized protein</fullName>
    </submittedName>
</protein>
<name>A0AAE1S8G2_9SOLA</name>
<sequence>MQALVVASMDRTCIHLALLEKAMCPKCLCIRCRVEDLLPNLSLRKAIEHFLESQMLDTGSENALRKYAPGENDCYMRIVNLK</sequence>
<dbReference type="AlphaFoldDB" id="A0AAE1S8G2"/>
<organism evidence="1 2">
    <name type="scientific">Anisodus tanguticus</name>
    <dbReference type="NCBI Taxonomy" id="243964"/>
    <lineage>
        <taxon>Eukaryota</taxon>
        <taxon>Viridiplantae</taxon>
        <taxon>Streptophyta</taxon>
        <taxon>Embryophyta</taxon>
        <taxon>Tracheophyta</taxon>
        <taxon>Spermatophyta</taxon>
        <taxon>Magnoliopsida</taxon>
        <taxon>eudicotyledons</taxon>
        <taxon>Gunneridae</taxon>
        <taxon>Pentapetalae</taxon>
        <taxon>asterids</taxon>
        <taxon>lamiids</taxon>
        <taxon>Solanales</taxon>
        <taxon>Solanaceae</taxon>
        <taxon>Solanoideae</taxon>
        <taxon>Hyoscyameae</taxon>
        <taxon>Anisodus</taxon>
    </lineage>
</organism>
<evidence type="ECO:0000313" key="1">
    <source>
        <dbReference type="EMBL" id="KAK4364608.1"/>
    </source>
</evidence>
<accession>A0AAE1S8G2</accession>
<dbReference type="EMBL" id="JAVYJV010000008">
    <property type="protein sequence ID" value="KAK4364608.1"/>
    <property type="molecule type" value="Genomic_DNA"/>
</dbReference>